<feature type="domain" description="SUN" evidence="1">
    <location>
        <begin position="36"/>
        <end position="68"/>
    </location>
</feature>
<dbReference type="Gene3D" id="2.60.120.260">
    <property type="entry name" value="Galactose-binding domain-like"/>
    <property type="match status" value="1"/>
</dbReference>
<dbReference type="Proteomes" id="UP000267606">
    <property type="component" value="Unassembled WGS sequence"/>
</dbReference>
<evidence type="ECO:0000259" key="1">
    <source>
        <dbReference type="Pfam" id="PF07738"/>
    </source>
</evidence>
<dbReference type="STRING" id="387005.A0A183HUL9"/>
<proteinExistence type="predicted"/>
<evidence type="ECO:0000313" key="4">
    <source>
        <dbReference type="WBParaSite" id="OFLC_0001118101-mRNA-1"/>
    </source>
</evidence>
<accession>A0A183HUL9</accession>
<organism evidence="4">
    <name type="scientific">Onchocerca flexuosa</name>
    <dbReference type="NCBI Taxonomy" id="387005"/>
    <lineage>
        <taxon>Eukaryota</taxon>
        <taxon>Metazoa</taxon>
        <taxon>Ecdysozoa</taxon>
        <taxon>Nematoda</taxon>
        <taxon>Chromadorea</taxon>
        <taxon>Rhabditida</taxon>
        <taxon>Spirurina</taxon>
        <taxon>Spiruromorpha</taxon>
        <taxon>Filarioidea</taxon>
        <taxon>Onchocercidae</taxon>
        <taxon>Onchocerca</taxon>
    </lineage>
</organism>
<dbReference type="EMBL" id="UZAJ01015814">
    <property type="protein sequence ID" value="VDO74455.1"/>
    <property type="molecule type" value="Genomic_DNA"/>
</dbReference>
<gene>
    <name evidence="2" type="ORF">OFLC_LOCUS11179</name>
</gene>
<evidence type="ECO:0000313" key="3">
    <source>
        <dbReference type="Proteomes" id="UP000267606"/>
    </source>
</evidence>
<keyword evidence="3" id="KW-1185">Reference proteome</keyword>
<evidence type="ECO:0000313" key="2">
    <source>
        <dbReference type="EMBL" id="VDO74455.1"/>
    </source>
</evidence>
<dbReference type="Pfam" id="PF07738">
    <property type="entry name" value="Sad1_UNC"/>
    <property type="match status" value="1"/>
</dbReference>
<reference evidence="4" key="1">
    <citation type="submission" date="2016-06" db="UniProtKB">
        <authorList>
            <consortium name="WormBaseParasite"/>
        </authorList>
    </citation>
    <scope>IDENTIFICATION</scope>
</reference>
<sequence length="69" mass="8071">MFKQTGKRYCLVLNVKCDINSDFPILIYPNPLLQSDFNTPVSIVELVVQSNWDSDYTCLYRFRVHGRKA</sequence>
<dbReference type="AlphaFoldDB" id="A0A183HUL9"/>
<reference evidence="2 3" key="2">
    <citation type="submission" date="2018-11" db="EMBL/GenBank/DDBJ databases">
        <authorList>
            <consortium name="Pathogen Informatics"/>
        </authorList>
    </citation>
    <scope>NUCLEOTIDE SEQUENCE [LARGE SCALE GENOMIC DNA]</scope>
</reference>
<dbReference type="InterPro" id="IPR012919">
    <property type="entry name" value="SUN_dom"/>
</dbReference>
<dbReference type="WBParaSite" id="OFLC_0001118101-mRNA-1">
    <property type="protein sequence ID" value="OFLC_0001118101-mRNA-1"/>
    <property type="gene ID" value="OFLC_0001118101"/>
</dbReference>
<name>A0A183HUL9_9BILA</name>
<protein>
    <submittedName>
        <fullName evidence="4">SUN domain-containing protein</fullName>
    </submittedName>
</protein>